<proteinExistence type="predicted"/>
<name>A0A0J9YDY2_BRUMA</name>
<dbReference type="AlphaFoldDB" id="A0A0J9YDY2"/>
<gene>
    <name evidence="1 2" type="ORF">Bm11531</name>
    <name evidence="1" type="ORF">BM_Bm11531</name>
</gene>
<accession>A0A0J9YDY2</accession>
<protein>
    <submittedName>
        <fullName evidence="1">Bm11531</fullName>
    </submittedName>
</protein>
<reference evidence="1" key="1">
    <citation type="journal article" date="2007" name="Science">
        <title>Draft genome of the filarial nematode parasite Brugia malayi.</title>
        <authorList>
            <person name="Ghedin E."/>
            <person name="Wang S."/>
            <person name="Spiro D."/>
            <person name="Caler E."/>
            <person name="Zhao Q."/>
            <person name="Crabtree J."/>
            <person name="Allen J.E."/>
            <person name="Delcher A.L."/>
            <person name="Guiliano D.B."/>
            <person name="Miranda-Saavedra D."/>
            <person name="Angiuoli S.V."/>
            <person name="Creasy T."/>
            <person name="Amedeo P."/>
            <person name="Haas B."/>
            <person name="El-Sayed N.M."/>
            <person name="Wortman J.R."/>
            <person name="Feldblyum T."/>
            <person name="Tallon L."/>
            <person name="Schatz M."/>
            <person name="Shumway M."/>
            <person name="Koo H."/>
            <person name="Salzberg S.L."/>
            <person name="Schobel S."/>
            <person name="Pertea M."/>
            <person name="Pop M."/>
            <person name="White O."/>
            <person name="Barton G.J."/>
            <person name="Carlow C.K."/>
            <person name="Crawford M.J."/>
            <person name="Daub J."/>
            <person name="Dimmic M.W."/>
            <person name="Estes C.F."/>
            <person name="Foster J.M."/>
            <person name="Ganatra M."/>
            <person name="Gregory W.F."/>
            <person name="Johnson N.M."/>
            <person name="Jin J."/>
            <person name="Komuniecki R."/>
            <person name="Korf I."/>
            <person name="Kumar S."/>
            <person name="Laney S."/>
            <person name="Li B.W."/>
            <person name="Li W."/>
            <person name="Lindblom T.H."/>
            <person name="Lustigman S."/>
            <person name="Ma D."/>
            <person name="Maina C.V."/>
            <person name="Martin D.M."/>
            <person name="McCarter J.P."/>
            <person name="McReynolds L."/>
            <person name="Mitreva M."/>
            <person name="Nutman T.B."/>
            <person name="Parkinson J."/>
            <person name="Peregrin-Alvarez J.M."/>
            <person name="Poole C."/>
            <person name="Ren Q."/>
            <person name="Saunders L."/>
            <person name="Sluder A.E."/>
            <person name="Smith K."/>
            <person name="Stanke M."/>
            <person name="Unnasch T.R."/>
            <person name="Ware J."/>
            <person name="Wei A.D."/>
            <person name="Weil G."/>
            <person name="Williams D.J."/>
            <person name="Zhang Y."/>
            <person name="Williams S.A."/>
            <person name="Fraser-Liggett C."/>
            <person name="Slatko B."/>
            <person name="Blaxter M.L."/>
            <person name="Scott A.L."/>
        </authorList>
    </citation>
    <scope>NUCLEOTIDE SEQUENCE</scope>
    <source>
        <strain evidence="1">FR3</strain>
    </source>
</reference>
<dbReference type="WormBase" id="Bm11531">
    <property type="protein sequence ID" value="BM40613"/>
    <property type="gene ID" value="WBGene00231792"/>
</dbReference>
<dbReference type="OMA" id="QVAKFFV"/>
<reference evidence="1" key="2">
    <citation type="submission" date="2012-12" db="EMBL/GenBank/DDBJ databases">
        <authorList>
            <person name="Gao Y.W."/>
            <person name="Fan S.T."/>
            <person name="Sun H.T."/>
            <person name="Wang Z."/>
            <person name="Gao X.L."/>
            <person name="Li Y.G."/>
            <person name="Wang T.C."/>
            <person name="Zhang K."/>
            <person name="Xu W.W."/>
            <person name="Yu Z.J."/>
            <person name="Xia X.Z."/>
        </authorList>
    </citation>
    <scope>NUCLEOTIDE SEQUENCE</scope>
    <source>
        <strain evidence="1">FR3</strain>
    </source>
</reference>
<evidence type="ECO:0000313" key="2">
    <source>
        <dbReference type="WormBase" id="Bm11531"/>
    </source>
</evidence>
<dbReference type="EMBL" id="LN858449">
    <property type="protein sequence ID" value="CDQ07268.1"/>
    <property type="molecule type" value="Genomic_DNA"/>
</dbReference>
<sequence length="120" mass="13186">MSKSSTIPETMHTSLTSAYDLRTNRYGFQRHLHEMSRLQAESIDGNGNTPLLSITTIGEQQVAKFFVDSLPSIELHSLSTFGMAYSSASDSGCMIESGSTSTATADDDDEQTVRSLFQFY</sequence>
<evidence type="ECO:0000313" key="1">
    <source>
        <dbReference type="EMBL" id="CDQ07268.1"/>
    </source>
</evidence>
<organism evidence="1">
    <name type="scientific">Brugia malayi</name>
    <name type="common">Filarial nematode worm</name>
    <dbReference type="NCBI Taxonomy" id="6279"/>
    <lineage>
        <taxon>Eukaryota</taxon>
        <taxon>Metazoa</taxon>
        <taxon>Ecdysozoa</taxon>
        <taxon>Nematoda</taxon>
        <taxon>Chromadorea</taxon>
        <taxon>Rhabditida</taxon>
        <taxon>Spirurina</taxon>
        <taxon>Spiruromorpha</taxon>
        <taxon>Filarioidea</taxon>
        <taxon>Onchocercidae</taxon>
        <taxon>Brugia</taxon>
    </lineage>
</organism>